<evidence type="ECO:0000256" key="1">
    <source>
        <dbReference type="SAM" id="MobiDB-lite"/>
    </source>
</evidence>
<evidence type="ECO:0000313" key="3">
    <source>
        <dbReference type="Proteomes" id="UP001189429"/>
    </source>
</evidence>
<feature type="region of interest" description="Disordered" evidence="1">
    <location>
        <begin position="741"/>
        <end position="774"/>
    </location>
</feature>
<feature type="compositionally biased region" description="Low complexity" evidence="1">
    <location>
        <begin position="599"/>
        <end position="613"/>
    </location>
</feature>
<organism evidence="2 3">
    <name type="scientific">Prorocentrum cordatum</name>
    <dbReference type="NCBI Taxonomy" id="2364126"/>
    <lineage>
        <taxon>Eukaryota</taxon>
        <taxon>Sar</taxon>
        <taxon>Alveolata</taxon>
        <taxon>Dinophyceae</taxon>
        <taxon>Prorocentrales</taxon>
        <taxon>Prorocentraceae</taxon>
        <taxon>Prorocentrum</taxon>
    </lineage>
</organism>
<dbReference type="EMBL" id="CAUYUJ010005252">
    <property type="protein sequence ID" value="CAK0812915.1"/>
    <property type="molecule type" value="Genomic_DNA"/>
</dbReference>
<comment type="caution">
    <text evidence="2">The sequence shown here is derived from an EMBL/GenBank/DDBJ whole genome shotgun (WGS) entry which is preliminary data.</text>
</comment>
<accession>A0ABN9R2E6</accession>
<name>A0ABN9R2E6_9DINO</name>
<reference evidence="2" key="1">
    <citation type="submission" date="2023-10" db="EMBL/GenBank/DDBJ databases">
        <authorList>
            <person name="Chen Y."/>
            <person name="Shah S."/>
            <person name="Dougan E. K."/>
            <person name="Thang M."/>
            <person name="Chan C."/>
        </authorList>
    </citation>
    <scope>NUCLEOTIDE SEQUENCE [LARGE SCALE GENOMIC DNA]</scope>
</reference>
<dbReference type="Proteomes" id="UP001189429">
    <property type="component" value="Unassembled WGS sequence"/>
</dbReference>
<protein>
    <submittedName>
        <fullName evidence="2">Uncharacterized protein</fullName>
    </submittedName>
</protein>
<evidence type="ECO:0000313" key="2">
    <source>
        <dbReference type="EMBL" id="CAK0812915.1"/>
    </source>
</evidence>
<feature type="compositionally biased region" description="Low complexity" evidence="1">
    <location>
        <begin position="621"/>
        <end position="634"/>
    </location>
</feature>
<gene>
    <name evidence="2" type="ORF">PCOR1329_LOCUS17039</name>
</gene>
<sequence>DFKQGVEVSFACGVCCAGLSDADLDAARATAFRSVEIRPSGKSRTAVLATIGGDRDPVFKAACDSARALHRAVWEQWLPRQALDKAFAAALAAPGSWADCRGPVEAALFPMRRAGWGAASLDARATHDGIHCGVSDFSPWSTKRLLGRSCDRWQAAQLSKHDASWLDVGINFGQPRRWTASGRGAQEARRWPSLSSEQRGYLRSCIVDGQWTHARKYGNNPRHLCCSAIQDRGLCLPLEIAQLLPQEDIAVAKCPVEGVLFPAQQFQWRPPSGGFLDRLRWCCGEPGEPFVGQPLRCDGPLCDAQLAEGRGAQAAAAVVELPRGPEEVDPGVGSHTKALGAPLVGPWQSIEGAEPLAVLIALHPAAPPIELHCDAGFVVDGINLRGEARQALHDFGGVGPAGLTIAKIKGRAAAAHVARGIIARKQRRGNYAADHVAGGIAHLLRAPAAERQRQLRAQLFVDGAAHWAATAGAPAAAESLDSTRGYVARDEANKDRPPLAERAFGALGPGPWRCTACPRTARTTSLKQVLYRSLCVPKIASAVGETAPPGAAAGAALAAAAAAAAAAADGADSQPGVLGSDRGQDPAPSAVGQGPATTGAAGSARGQGPAPSSGGPPPAPAGAAATQDAAAASGLVGATPPSERSSEAAAMPRSPPPATAQPSAGPAVLVGGETDAEDGPPRARDALGHIAQRAFGYVLCAKCHAYARERLGSIKAAAALCAPHVGEAGRIRRLRADRIHTGQHPASSARPADGAAAGEAPGLPSAAAPATRTC</sequence>
<proteinExistence type="predicted"/>
<feature type="non-terminal residue" evidence="2">
    <location>
        <position position="1"/>
    </location>
</feature>
<feature type="compositionally biased region" description="Low complexity" evidence="1">
    <location>
        <begin position="745"/>
        <end position="774"/>
    </location>
</feature>
<keyword evidence="3" id="KW-1185">Reference proteome</keyword>
<feature type="region of interest" description="Disordered" evidence="1">
    <location>
        <begin position="571"/>
        <end position="684"/>
    </location>
</feature>